<gene>
    <name evidence="1" type="ORF">ENSA5_22710</name>
</gene>
<name>A0A2S9YBH5_9BACT</name>
<dbReference type="AlphaFoldDB" id="A0A2S9YBH5"/>
<protein>
    <recommendedName>
        <fullName evidence="3">Glycosyl transferases group 1</fullName>
    </recommendedName>
</protein>
<evidence type="ECO:0008006" key="3">
    <source>
        <dbReference type="Google" id="ProtNLM"/>
    </source>
</evidence>
<dbReference type="Proteomes" id="UP000237968">
    <property type="component" value="Unassembled WGS sequence"/>
</dbReference>
<evidence type="ECO:0000313" key="1">
    <source>
        <dbReference type="EMBL" id="PRQ02453.1"/>
    </source>
</evidence>
<dbReference type="EMBL" id="PVNK01000118">
    <property type="protein sequence ID" value="PRQ02453.1"/>
    <property type="molecule type" value="Genomic_DNA"/>
</dbReference>
<comment type="caution">
    <text evidence="1">The sequence shown here is derived from an EMBL/GenBank/DDBJ whole genome shotgun (WGS) entry which is preliminary data.</text>
</comment>
<sequence>MKLLLVNTPDLHARSVATIHRYVAVGRALGHEVVIFGDPNPELPSLPFTTDLRGVDLALFVVEVAWDFPDMPALACLLDGVPRERRVVVDLWSRYGDTIRTEHDFNHLEKLDGHQGWEWVEAFEAVSDMILQPTLAPLRPDVRPFLFHGFDEGAVARPHASAREAASAWRRAGPDTKRYGMIYVGNNWQRWGQLRSFVSHYGPVRDRVGPACLIGWDWDQRPDWAADNGIVGVDVDPSLLAQLGVETRTQVRFDEVIGLLGQARFTPVVHRPLFRKLGFVTNRTFETFCADTLPVLMLPRDFVEAVYGPAALALVPGEDLAAHLEGALRRPEPYWEAVLRTRSHLAREHSFERRFDQLAAIFDRATSGQGRARP</sequence>
<keyword evidence="2" id="KW-1185">Reference proteome</keyword>
<dbReference type="RefSeq" id="WP_106391693.1">
    <property type="nucleotide sequence ID" value="NZ_PVNK01000118.1"/>
</dbReference>
<reference evidence="1 2" key="1">
    <citation type="submission" date="2018-03" db="EMBL/GenBank/DDBJ databases">
        <title>Draft Genome Sequences of the Obligatory Marine Myxobacteria Enhygromyxa salina SWB005.</title>
        <authorList>
            <person name="Poehlein A."/>
            <person name="Moghaddam J.A."/>
            <person name="Harms H."/>
            <person name="Alanjari M."/>
            <person name="Koenig G.M."/>
            <person name="Daniel R."/>
            <person name="Schaeberle T.F."/>
        </authorList>
    </citation>
    <scope>NUCLEOTIDE SEQUENCE [LARGE SCALE GENOMIC DNA]</scope>
    <source>
        <strain evidence="1 2">SWB005</strain>
    </source>
</reference>
<proteinExistence type="predicted"/>
<dbReference type="OrthoDB" id="3982807at2"/>
<evidence type="ECO:0000313" key="2">
    <source>
        <dbReference type="Proteomes" id="UP000237968"/>
    </source>
</evidence>
<accession>A0A2S9YBH5</accession>
<organism evidence="1 2">
    <name type="scientific">Enhygromyxa salina</name>
    <dbReference type="NCBI Taxonomy" id="215803"/>
    <lineage>
        <taxon>Bacteria</taxon>
        <taxon>Pseudomonadati</taxon>
        <taxon>Myxococcota</taxon>
        <taxon>Polyangia</taxon>
        <taxon>Nannocystales</taxon>
        <taxon>Nannocystaceae</taxon>
        <taxon>Enhygromyxa</taxon>
    </lineage>
</organism>